<sequence>MLTMRTTRMIIVAMLVIALLAAAITPVSAVTDPSNLNKNNGKDFKSLEKILKILEKIHKKVTKFFEKQGFVAGGVPEVFKTLTLNPDGTWHIAIYQTVPTDFTGFIYDYPVNLVPIPGSFTPIQPNVVNEGYIEYDNLPPGTYVLQFNATQPVSGYVADEVYSSGINIPVAYWSSYNVTGYNEF</sequence>
<protein>
    <submittedName>
        <fullName evidence="1">Uncharacterized protein</fullName>
    </submittedName>
</protein>
<reference evidence="1 2" key="2">
    <citation type="journal article" date="2008" name="Int. J. Syst. Evol. Microbiol.">
        <title>Methanocella paludicola gen. nov., sp. nov., a methane-producing archaeon, the first isolate of the lineage 'Rice Cluster I', and proposal of the new archaeal order Methanocellales ord. nov.</title>
        <authorList>
            <person name="Sakai S."/>
            <person name="Imachi H."/>
            <person name="Hanada S."/>
            <person name="Ohashi A."/>
            <person name="Harada H."/>
            <person name="Kamagata Y."/>
        </authorList>
    </citation>
    <scope>NUCLEOTIDE SEQUENCE [LARGE SCALE GENOMIC DNA]</scope>
    <source>
        <strain evidence="2">DSM 17711 / JCM 13418 / NBRC 101707 / SANAE</strain>
    </source>
</reference>
<dbReference type="AlphaFoldDB" id="D1YZS0"/>
<keyword evidence="2" id="KW-1185">Reference proteome</keyword>
<dbReference type="KEGG" id="mpd:MCP_1870"/>
<dbReference type="Proteomes" id="UP000001882">
    <property type="component" value="Chromosome"/>
</dbReference>
<dbReference type="EMBL" id="AP011532">
    <property type="protein sequence ID" value="BAI61942.1"/>
    <property type="molecule type" value="Genomic_DNA"/>
</dbReference>
<evidence type="ECO:0000313" key="1">
    <source>
        <dbReference type="EMBL" id="BAI61942.1"/>
    </source>
</evidence>
<reference evidence="1 2" key="1">
    <citation type="journal article" date="2007" name="Appl. Environ. Microbiol.">
        <title>Isolation of key methanogens for global methane emission from rice paddy fields: a novel isolate affiliated with the clone cluster rice cluster I.</title>
        <authorList>
            <person name="Sakai S."/>
            <person name="Imachi H."/>
            <person name="Sekiguchi Y."/>
            <person name="Ohashi A."/>
            <person name="Harada H."/>
            <person name="Kamagata Y."/>
        </authorList>
    </citation>
    <scope>NUCLEOTIDE SEQUENCE [LARGE SCALE GENOMIC DNA]</scope>
    <source>
        <strain evidence="2">DSM 17711 / JCM 13418 / NBRC 101707 / SANAE</strain>
    </source>
</reference>
<reference evidence="2" key="3">
    <citation type="journal article" date="2011" name="PLoS ONE">
        <title>Genome sequence of a mesophilic hydrogenotrophic methanogen Methanocella paludicola, the first cultivated representative of the order Methanocellales.</title>
        <authorList>
            <person name="Sakai S."/>
            <person name="Takaki Y."/>
            <person name="Shimamura S."/>
            <person name="Sekine M."/>
            <person name="Tajima T."/>
            <person name="Kosugi H."/>
            <person name="Ichikawa N."/>
            <person name="Tasumi E."/>
            <person name="Hiraki A.T."/>
            <person name="Shimizu A."/>
            <person name="Kato Y."/>
            <person name="Nishiko R."/>
            <person name="Mori K."/>
            <person name="Fujita N."/>
            <person name="Imachi H."/>
            <person name="Takai K."/>
        </authorList>
    </citation>
    <scope>NUCLEOTIDE SEQUENCE [LARGE SCALE GENOMIC DNA]</scope>
    <source>
        <strain evidence="2">DSM 17711 / JCM 13418 / NBRC 101707 / SANAE</strain>
    </source>
</reference>
<gene>
    <name evidence="1" type="ordered locus">MCP_1870</name>
</gene>
<evidence type="ECO:0000313" key="2">
    <source>
        <dbReference type="Proteomes" id="UP000001882"/>
    </source>
</evidence>
<proteinExistence type="predicted"/>
<accession>D1YZS0</accession>
<organism evidence="1 2">
    <name type="scientific">Methanocella paludicola (strain DSM 17711 / JCM 13418 / NBRC 101707 / SANAE)</name>
    <dbReference type="NCBI Taxonomy" id="304371"/>
    <lineage>
        <taxon>Archaea</taxon>
        <taxon>Methanobacteriati</taxon>
        <taxon>Methanobacteriota</taxon>
        <taxon>Stenosarchaea group</taxon>
        <taxon>Methanomicrobia</taxon>
        <taxon>Methanocellales</taxon>
        <taxon>Methanocellaceae</taxon>
        <taxon>Methanocella</taxon>
    </lineage>
</organism>
<dbReference type="InParanoid" id="D1YZS0"/>
<name>D1YZS0_METPS</name>